<keyword evidence="2" id="KW-0812">Transmembrane</keyword>
<evidence type="ECO:0000256" key="1">
    <source>
        <dbReference type="SAM" id="MobiDB-lite"/>
    </source>
</evidence>
<feature type="region of interest" description="Disordered" evidence="1">
    <location>
        <begin position="127"/>
        <end position="146"/>
    </location>
</feature>
<feature type="compositionally biased region" description="Polar residues" evidence="1">
    <location>
        <begin position="127"/>
        <end position="144"/>
    </location>
</feature>
<comment type="caution">
    <text evidence="3">The sequence shown here is derived from an EMBL/GenBank/DDBJ whole genome shotgun (WGS) entry which is preliminary data.</text>
</comment>
<evidence type="ECO:0000313" key="3">
    <source>
        <dbReference type="EMBL" id="CAG2239117.1"/>
    </source>
</evidence>
<keyword evidence="2" id="KW-0472">Membrane</keyword>
<accession>A0A8S3U5K8</accession>
<evidence type="ECO:0000313" key="4">
    <source>
        <dbReference type="Proteomes" id="UP000683360"/>
    </source>
</evidence>
<protein>
    <submittedName>
        <fullName evidence="3">Uncharacterized protein</fullName>
    </submittedName>
</protein>
<evidence type="ECO:0000256" key="2">
    <source>
        <dbReference type="SAM" id="Phobius"/>
    </source>
</evidence>
<gene>
    <name evidence="3" type="ORF">MEDL_51507</name>
</gene>
<keyword evidence="2" id="KW-1133">Transmembrane helix</keyword>
<name>A0A8S3U5K8_MYTED</name>
<dbReference type="Proteomes" id="UP000683360">
    <property type="component" value="Unassembled WGS sequence"/>
</dbReference>
<sequence length="244" mass="27304">MSQFSSSDQRRITQSLNVRPSPNFCDPVDGTCKCESGYECNKEVDESDGENGRTRLEDSTTISCIIYYTNKLRVKVTPASVALHPDHHEYGIDDGHYCSIREKECCAYYFKRGGVCEDSSVLVDSQQVGSDTNRGSIHSTTNDMNLKDEKDTGTRFNYKEILMDIIPFVVLAFVILVIGSILKRANDSCKRYEVDSIADNKSHHDGNNETGSKTTITLSFPQEISGLHLCPRHTVPIFTPMATR</sequence>
<keyword evidence="4" id="KW-1185">Reference proteome</keyword>
<organism evidence="3 4">
    <name type="scientific">Mytilus edulis</name>
    <name type="common">Blue mussel</name>
    <dbReference type="NCBI Taxonomy" id="6550"/>
    <lineage>
        <taxon>Eukaryota</taxon>
        <taxon>Metazoa</taxon>
        <taxon>Spiralia</taxon>
        <taxon>Lophotrochozoa</taxon>
        <taxon>Mollusca</taxon>
        <taxon>Bivalvia</taxon>
        <taxon>Autobranchia</taxon>
        <taxon>Pteriomorphia</taxon>
        <taxon>Mytilida</taxon>
        <taxon>Mytiloidea</taxon>
        <taxon>Mytilidae</taxon>
        <taxon>Mytilinae</taxon>
        <taxon>Mytilus</taxon>
    </lineage>
</organism>
<proteinExistence type="predicted"/>
<dbReference type="EMBL" id="CAJPWZ010002503">
    <property type="protein sequence ID" value="CAG2239117.1"/>
    <property type="molecule type" value="Genomic_DNA"/>
</dbReference>
<feature type="transmembrane region" description="Helical" evidence="2">
    <location>
        <begin position="161"/>
        <end position="182"/>
    </location>
</feature>
<dbReference type="AlphaFoldDB" id="A0A8S3U5K8"/>
<reference evidence="3" key="1">
    <citation type="submission" date="2021-03" db="EMBL/GenBank/DDBJ databases">
        <authorList>
            <person name="Bekaert M."/>
        </authorList>
    </citation>
    <scope>NUCLEOTIDE SEQUENCE</scope>
</reference>